<evidence type="ECO:0000313" key="1">
    <source>
        <dbReference type="EMBL" id="MBU3814310.1"/>
    </source>
</evidence>
<accession>A0A9E2KHA1</accession>
<comment type="caution">
    <text evidence="1">The sequence shown here is derived from an EMBL/GenBank/DDBJ whole genome shotgun (WGS) entry which is preliminary data.</text>
</comment>
<gene>
    <name evidence="1" type="ORF">H9791_07340</name>
</gene>
<dbReference type="Proteomes" id="UP000824236">
    <property type="component" value="Unassembled WGS sequence"/>
</dbReference>
<proteinExistence type="predicted"/>
<evidence type="ECO:0000313" key="2">
    <source>
        <dbReference type="Proteomes" id="UP000824236"/>
    </source>
</evidence>
<organism evidence="1 2">
    <name type="scientific">Candidatus Bacteroides intestinipullorum</name>
    <dbReference type="NCBI Taxonomy" id="2838471"/>
    <lineage>
        <taxon>Bacteria</taxon>
        <taxon>Pseudomonadati</taxon>
        <taxon>Bacteroidota</taxon>
        <taxon>Bacteroidia</taxon>
        <taxon>Bacteroidales</taxon>
        <taxon>Bacteroidaceae</taxon>
        <taxon>Bacteroides</taxon>
    </lineage>
</organism>
<dbReference type="AlphaFoldDB" id="A0A9E2KHA1"/>
<reference evidence="1" key="2">
    <citation type="submission" date="2021-04" db="EMBL/GenBank/DDBJ databases">
        <authorList>
            <person name="Gilroy R."/>
        </authorList>
    </citation>
    <scope>NUCLEOTIDE SEQUENCE</scope>
    <source>
        <strain evidence="1">B3-3758</strain>
    </source>
</reference>
<reference evidence="1" key="1">
    <citation type="journal article" date="2021" name="PeerJ">
        <title>Extensive microbial diversity within the chicken gut microbiome revealed by metagenomics and culture.</title>
        <authorList>
            <person name="Gilroy R."/>
            <person name="Ravi A."/>
            <person name="Getino M."/>
            <person name="Pursley I."/>
            <person name="Horton D.L."/>
            <person name="Alikhan N.F."/>
            <person name="Baker D."/>
            <person name="Gharbi K."/>
            <person name="Hall N."/>
            <person name="Watson M."/>
            <person name="Adriaenssens E.M."/>
            <person name="Foster-Nyarko E."/>
            <person name="Jarju S."/>
            <person name="Secka A."/>
            <person name="Antonio M."/>
            <person name="Oren A."/>
            <person name="Chaudhuri R.R."/>
            <person name="La Ragione R."/>
            <person name="Hildebrand F."/>
            <person name="Pallen M.J."/>
        </authorList>
    </citation>
    <scope>NUCLEOTIDE SEQUENCE</scope>
    <source>
        <strain evidence="1">B3-3758</strain>
    </source>
</reference>
<dbReference type="InterPro" id="IPR033410">
    <property type="entry name" value="DUF5119"/>
</dbReference>
<dbReference type="EMBL" id="JAHLFO010000103">
    <property type="protein sequence ID" value="MBU3814310.1"/>
    <property type="molecule type" value="Genomic_DNA"/>
</dbReference>
<protein>
    <submittedName>
        <fullName evidence="1">DUF5119 domain-containing protein</fullName>
    </submittedName>
</protein>
<dbReference type="Pfam" id="PF17145">
    <property type="entry name" value="DUF5119"/>
    <property type="match status" value="1"/>
</dbReference>
<dbReference type="PROSITE" id="PS51257">
    <property type="entry name" value="PROKAR_LIPOPROTEIN"/>
    <property type="match status" value="1"/>
</dbReference>
<sequence>MKQLIFRSALPLLAAVWILSACEHKELCYEYPHMASVRVDFDWRDAPDASPAGMCVFFYPEDEEGRVRRYDFRGTTGGQIDIPVGRYRVLCYNNDTEAILFDGTESYDNHRAFTRDGDLFESIYGSTATHAPRADGAEGERVVISPDMMWGCTATEVDIDAPIVHANQVVTLYPHELVCTYTYEIRHVTGLENASQMCGSLSGMAPSLLLATETLDSECVTLPFAASFDDDSTVVGRFLTFGHAPANPQPHRMLLYVWMRDGSRFCYGTEGGKFDVTEQIHSAPDRRHVHLVIDGLDLPKPIGDDGNFDASADDWQEINEDIHI</sequence>
<name>A0A9E2KHA1_9BACE</name>